<evidence type="ECO:0000256" key="1">
    <source>
        <dbReference type="SAM" id="MobiDB-lite"/>
    </source>
</evidence>
<feature type="compositionally biased region" description="Pro residues" evidence="1">
    <location>
        <begin position="120"/>
        <end position="133"/>
    </location>
</feature>
<dbReference type="AlphaFoldDB" id="J3LZD0"/>
<dbReference type="Proteomes" id="UP000006038">
    <property type="component" value="Chromosome 4"/>
</dbReference>
<reference evidence="2" key="1">
    <citation type="journal article" date="2013" name="Nat. Commun.">
        <title>Whole-genome sequencing of Oryza brachyantha reveals mechanisms underlying Oryza genome evolution.</title>
        <authorList>
            <person name="Chen J."/>
            <person name="Huang Q."/>
            <person name="Gao D."/>
            <person name="Wang J."/>
            <person name="Lang Y."/>
            <person name="Liu T."/>
            <person name="Li B."/>
            <person name="Bai Z."/>
            <person name="Luis Goicoechea J."/>
            <person name="Liang C."/>
            <person name="Chen C."/>
            <person name="Zhang W."/>
            <person name="Sun S."/>
            <person name="Liao Y."/>
            <person name="Zhang X."/>
            <person name="Yang L."/>
            <person name="Song C."/>
            <person name="Wang M."/>
            <person name="Shi J."/>
            <person name="Liu G."/>
            <person name="Liu J."/>
            <person name="Zhou H."/>
            <person name="Zhou W."/>
            <person name="Yu Q."/>
            <person name="An N."/>
            <person name="Chen Y."/>
            <person name="Cai Q."/>
            <person name="Wang B."/>
            <person name="Liu B."/>
            <person name="Min J."/>
            <person name="Huang Y."/>
            <person name="Wu H."/>
            <person name="Li Z."/>
            <person name="Zhang Y."/>
            <person name="Yin Y."/>
            <person name="Song W."/>
            <person name="Jiang J."/>
            <person name="Jackson S.A."/>
            <person name="Wing R.A."/>
            <person name="Wang J."/>
            <person name="Chen M."/>
        </authorList>
    </citation>
    <scope>NUCLEOTIDE SEQUENCE [LARGE SCALE GENOMIC DNA]</scope>
    <source>
        <strain evidence="2">cv. IRGC 101232</strain>
    </source>
</reference>
<dbReference type="HOGENOM" id="CLU_1752548_0_0_1"/>
<name>J3LZD0_ORYBR</name>
<keyword evidence="3" id="KW-1185">Reference proteome</keyword>
<reference evidence="2" key="2">
    <citation type="submission" date="2013-04" db="UniProtKB">
        <authorList>
            <consortium name="EnsemblPlants"/>
        </authorList>
    </citation>
    <scope>IDENTIFICATION</scope>
</reference>
<evidence type="ECO:0000313" key="2">
    <source>
        <dbReference type="EnsemblPlants" id="OB04G25050.1"/>
    </source>
</evidence>
<sequence length="149" mass="16485">MALEASFNPFTLLDRNDPGDDTPARAIVGEAKLPKDGESKTACRTAAKKKNDDKNKKKDNKTKQQQQKKKPPQEAGKGANAAGKKQDTTKYIGYKYREPVRAKRPVIPASERMKPQEEPTAPPVKQPPPPPPSFDDEEHFPALGKAVKR</sequence>
<feature type="region of interest" description="Disordered" evidence="1">
    <location>
        <begin position="1"/>
        <end position="149"/>
    </location>
</feature>
<dbReference type="OMA" id="SARDYMI"/>
<evidence type="ECO:0000313" key="3">
    <source>
        <dbReference type="Proteomes" id="UP000006038"/>
    </source>
</evidence>
<organism evidence="2">
    <name type="scientific">Oryza brachyantha</name>
    <name type="common">malo sina</name>
    <dbReference type="NCBI Taxonomy" id="4533"/>
    <lineage>
        <taxon>Eukaryota</taxon>
        <taxon>Viridiplantae</taxon>
        <taxon>Streptophyta</taxon>
        <taxon>Embryophyta</taxon>
        <taxon>Tracheophyta</taxon>
        <taxon>Spermatophyta</taxon>
        <taxon>Magnoliopsida</taxon>
        <taxon>Liliopsida</taxon>
        <taxon>Poales</taxon>
        <taxon>Poaceae</taxon>
        <taxon>BOP clade</taxon>
        <taxon>Oryzoideae</taxon>
        <taxon>Oryzeae</taxon>
        <taxon>Oryzinae</taxon>
        <taxon>Oryza</taxon>
    </lineage>
</organism>
<dbReference type="EnsemblPlants" id="OB04G25050.1">
    <property type="protein sequence ID" value="OB04G25050.1"/>
    <property type="gene ID" value="OB04G25050"/>
</dbReference>
<protein>
    <submittedName>
        <fullName evidence="2">Uncharacterized protein</fullName>
    </submittedName>
</protein>
<accession>J3LZD0</accession>
<dbReference type="Gramene" id="OB04G25050.1">
    <property type="protein sequence ID" value="OB04G25050.1"/>
    <property type="gene ID" value="OB04G25050"/>
</dbReference>
<proteinExistence type="predicted"/>
<feature type="compositionally biased region" description="Basic and acidic residues" evidence="1">
    <location>
        <begin position="32"/>
        <end position="41"/>
    </location>
</feature>